<evidence type="ECO:0000256" key="1">
    <source>
        <dbReference type="ARBA" id="ARBA00022723"/>
    </source>
</evidence>
<name>A0A8B8ELY1_CRAVI</name>
<keyword evidence="1 9" id="KW-0479">Metal-binding</keyword>
<dbReference type="InterPro" id="IPR035500">
    <property type="entry name" value="NHR-like_dom_sf"/>
</dbReference>
<dbReference type="PANTHER" id="PTHR24082">
    <property type="entry name" value="NUCLEAR HORMONE RECEPTOR"/>
    <property type="match status" value="1"/>
</dbReference>
<comment type="similarity">
    <text evidence="9">Belongs to the nuclear hormone receptor family.</text>
</comment>
<dbReference type="PRINTS" id="PR00398">
    <property type="entry name" value="STRDHORMONER"/>
</dbReference>
<dbReference type="InterPro" id="IPR013088">
    <property type="entry name" value="Znf_NHR/GATA"/>
</dbReference>
<feature type="compositionally biased region" description="Low complexity" evidence="10">
    <location>
        <begin position="45"/>
        <end position="60"/>
    </location>
</feature>
<organism evidence="13 14">
    <name type="scientific">Crassostrea virginica</name>
    <name type="common">Eastern oyster</name>
    <dbReference type="NCBI Taxonomy" id="6565"/>
    <lineage>
        <taxon>Eukaryota</taxon>
        <taxon>Metazoa</taxon>
        <taxon>Spiralia</taxon>
        <taxon>Lophotrochozoa</taxon>
        <taxon>Mollusca</taxon>
        <taxon>Bivalvia</taxon>
        <taxon>Autobranchia</taxon>
        <taxon>Pteriomorphia</taxon>
        <taxon>Ostreida</taxon>
        <taxon>Ostreoidea</taxon>
        <taxon>Ostreidae</taxon>
        <taxon>Crassostrea</taxon>
    </lineage>
</organism>
<dbReference type="InterPro" id="IPR050234">
    <property type="entry name" value="Nuclear_hormone_rcpt_NR1"/>
</dbReference>
<dbReference type="Pfam" id="PF00105">
    <property type="entry name" value="zf-C4"/>
    <property type="match status" value="1"/>
</dbReference>
<keyword evidence="7 9" id="KW-0675">Receptor</keyword>
<dbReference type="InterPro" id="IPR001723">
    <property type="entry name" value="Nuclear_hrmn_rcpt"/>
</dbReference>
<dbReference type="GO" id="GO:0004879">
    <property type="term" value="F:nuclear receptor activity"/>
    <property type="evidence" value="ECO:0007669"/>
    <property type="project" value="TreeGrafter"/>
</dbReference>
<dbReference type="PROSITE" id="PS00031">
    <property type="entry name" value="NUCLEAR_REC_DBD_1"/>
    <property type="match status" value="1"/>
</dbReference>
<feature type="domain" description="NR LBD" evidence="12">
    <location>
        <begin position="243"/>
        <end position="469"/>
    </location>
</feature>
<evidence type="ECO:0000259" key="12">
    <source>
        <dbReference type="PROSITE" id="PS51843"/>
    </source>
</evidence>
<evidence type="ECO:0000256" key="9">
    <source>
        <dbReference type="RuleBase" id="RU004334"/>
    </source>
</evidence>
<keyword evidence="8 9" id="KW-0539">Nucleus</keyword>
<dbReference type="PROSITE" id="PS51030">
    <property type="entry name" value="NUCLEAR_REC_DBD_2"/>
    <property type="match status" value="1"/>
</dbReference>
<gene>
    <name evidence="14" type="primary">LOC111135284</name>
</gene>
<comment type="subcellular location">
    <subcellularLocation>
        <location evidence="9">Nucleus</location>
    </subcellularLocation>
</comment>
<dbReference type="GO" id="GO:0000122">
    <property type="term" value="P:negative regulation of transcription by RNA polymerase II"/>
    <property type="evidence" value="ECO:0007669"/>
    <property type="project" value="TreeGrafter"/>
</dbReference>
<dbReference type="PANTHER" id="PTHR24082:SF283">
    <property type="entry name" value="NUCLEAR HORMONE RECEPTOR HR96"/>
    <property type="match status" value="1"/>
</dbReference>
<dbReference type="Proteomes" id="UP000694844">
    <property type="component" value="Chromosome 5"/>
</dbReference>
<dbReference type="InterPro" id="IPR000536">
    <property type="entry name" value="Nucl_hrmn_rcpt_lig-bd"/>
</dbReference>
<keyword evidence="5 9" id="KW-0238">DNA-binding</keyword>
<evidence type="ECO:0000256" key="7">
    <source>
        <dbReference type="ARBA" id="ARBA00023170"/>
    </source>
</evidence>
<dbReference type="GO" id="GO:0005634">
    <property type="term" value="C:nucleus"/>
    <property type="evidence" value="ECO:0007669"/>
    <property type="project" value="UniProtKB-SubCell"/>
</dbReference>
<dbReference type="PROSITE" id="PS51843">
    <property type="entry name" value="NR_LBD"/>
    <property type="match status" value="1"/>
</dbReference>
<dbReference type="AlphaFoldDB" id="A0A8B8ELY1"/>
<dbReference type="SUPFAM" id="SSF57716">
    <property type="entry name" value="Glucocorticoid receptor-like (DNA-binding domain)"/>
    <property type="match status" value="1"/>
</dbReference>
<evidence type="ECO:0000256" key="3">
    <source>
        <dbReference type="ARBA" id="ARBA00022833"/>
    </source>
</evidence>
<dbReference type="PRINTS" id="PR00047">
    <property type="entry name" value="STROIDFINGER"/>
</dbReference>
<evidence type="ECO:0000256" key="5">
    <source>
        <dbReference type="ARBA" id="ARBA00023125"/>
    </source>
</evidence>
<evidence type="ECO:0000256" key="2">
    <source>
        <dbReference type="ARBA" id="ARBA00022771"/>
    </source>
</evidence>
<dbReference type="SMART" id="SM00399">
    <property type="entry name" value="ZnF_C4"/>
    <property type="match status" value="1"/>
</dbReference>
<dbReference type="Pfam" id="PF00104">
    <property type="entry name" value="Hormone_recep"/>
    <property type="match status" value="1"/>
</dbReference>
<accession>A0A8B8ELY1</accession>
<evidence type="ECO:0000256" key="8">
    <source>
        <dbReference type="ARBA" id="ARBA00023242"/>
    </source>
</evidence>
<evidence type="ECO:0000256" key="4">
    <source>
        <dbReference type="ARBA" id="ARBA00023015"/>
    </source>
</evidence>
<dbReference type="SUPFAM" id="SSF48508">
    <property type="entry name" value="Nuclear receptor ligand-binding domain"/>
    <property type="match status" value="1"/>
</dbReference>
<reference evidence="14" key="1">
    <citation type="submission" date="2025-08" db="UniProtKB">
        <authorList>
            <consortium name="RefSeq"/>
        </authorList>
    </citation>
    <scope>IDENTIFICATION</scope>
    <source>
        <tissue evidence="14">Whole sample</tissue>
    </source>
</reference>
<dbReference type="SMART" id="SM00430">
    <property type="entry name" value="HOLI"/>
    <property type="match status" value="1"/>
</dbReference>
<keyword evidence="13" id="KW-1185">Reference proteome</keyword>
<evidence type="ECO:0000256" key="10">
    <source>
        <dbReference type="SAM" id="MobiDB-lite"/>
    </source>
</evidence>
<dbReference type="KEGG" id="cvn:111135284"/>
<evidence type="ECO:0000313" key="13">
    <source>
        <dbReference type="Proteomes" id="UP000694844"/>
    </source>
</evidence>
<keyword evidence="6 9" id="KW-0804">Transcription</keyword>
<feature type="domain" description="Nuclear receptor" evidence="11">
    <location>
        <begin position="73"/>
        <end position="148"/>
    </location>
</feature>
<sequence>MASELTSSSESGQEVDMCSTIDSSFLRGQGSDPSEFPTSGHQMNSSYSTQNEDSNSSSSDIVVSKKFKRSKEDKICLVCGDKALGYNFNAITCESCKAFFRRNALKSDQPKCLFQNDCLIDVRTRRFCPHCRLRRCFEVGMKKEMILDETERKARMQKVAMNRQMKQKPSPGGDIVIKQEPCSIASEATSSIPDTQTGGEGQGQGSVVCPSMSFGNSQPLVLPTLTPETSSRDPKMYRVLKAEERLLVDELTVAYLETLGGYANETHVNREESYSSADELVNNSEIAVRRLIKFVKKIALFRGMSQENQVACLKSCVLNALLLRSVNFYDAENDAWKTPTGSIPTSVLKRATGFNDLHDAHTSYCAGLKKLTRDDSHIMALVQTITVFNPDGQNLENRQTISDIQDQFIQLLRHYLESEVSFQHSQVFFSNILQKISELKGLGEDHARILLQINSNKIEPLMLEILNLQ</sequence>
<keyword evidence="3 9" id="KW-0862">Zinc</keyword>
<dbReference type="GO" id="GO:0030154">
    <property type="term" value="P:cell differentiation"/>
    <property type="evidence" value="ECO:0007669"/>
    <property type="project" value="TreeGrafter"/>
</dbReference>
<dbReference type="Gene3D" id="1.10.565.10">
    <property type="entry name" value="Retinoid X Receptor"/>
    <property type="match status" value="1"/>
</dbReference>
<dbReference type="Gene3D" id="3.30.50.10">
    <property type="entry name" value="Erythroid Transcription Factor GATA-1, subunit A"/>
    <property type="match status" value="1"/>
</dbReference>
<keyword evidence="2 9" id="KW-0863">Zinc-finger</keyword>
<dbReference type="GeneID" id="111135284"/>
<evidence type="ECO:0000259" key="11">
    <source>
        <dbReference type="PROSITE" id="PS51030"/>
    </source>
</evidence>
<dbReference type="GO" id="GO:0008270">
    <property type="term" value="F:zinc ion binding"/>
    <property type="evidence" value="ECO:0007669"/>
    <property type="project" value="UniProtKB-KW"/>
</dbReference>
<dbReference type="RefSeq" id="XP_022340921.1">
    <property type="nucleotide sequence ID" value="XM_022485213.1"/>
</dbReference>
<keyword evidence="4 9" id="KW-0805">Transcription regulation</keyword>
<dbReference type="GO" id="GO:0045944">
    <property type="term" value="P:positive regulation of transcription by RNA polymerase II"/>
    <property type="evidence" value="ECO:0007669"/>
    <property type="project" value="TreeGrafter"/>
</dbReference>
<dbReference type="InterPro" id="IPR001628">
    <property type="entry name" value="Znf_hrmn_rcpt"/>
</dbReference>
<protein>
    <submittedName>
        <fullName evidence="14">Nuclear hormone receptor HR96-like isoform X1</fullName>
    </submittedName>
</protein>
<dbReference type="GO" id="GO:0000978">
    <property type="term" value="F:RNA polymerase II cis-regulatory region sequence-specific DNA binding"/>
    <property type="evidence" value="ECO:0007669"/>
    <property type="project" value="TreeGrafter"/>
</dbReference>
<evidence type="ECO:0000256" key="6">
    <source>
        <dbReference type="ARBA" id="ARBA00023163"/>
    </source>
</evidence>
<evidence type="ECO:0000313" key="14">
    <source>
        <dbReference type="RefSeq" id="XP_022340921.1"/>
    </source>
</evidence>
<proteinExistence type="inferred from homology"/>
<feature type="region of interest" description="Disordered" evidence="10">
    <location>
        <begin position="23"/>
        <end position="60"/>
    </location>
</feature>
<dbReference type="OrthoDB" id="6352325at2759"/>